<reference evidence="5" key="1">
    <citation type="submission" date="2013-03" db="EMBL/GenBank/DDBJ databases">
        <title>The Genome Sequence of Anopheles christyi ACHKN1017.</title>
        <authorList>
            <consortium name="The Broad Institute Genomics Platform"/>
            <person name="Neafsey D.E."/>
            <person name="Besansky N."/>
            <person name="Walker B."/>
            <person name="Young S.K."/>
            <person name="Zeng Q."/>
            <person name="Gargeya S."/>
            <person name="Fitzgerald M."/>
            <person name="Haas B."/>
            <person name="Abouelleil A."/>
            <person name="Allen A.W."/>
            <person name="Alvarado L."/>
            <person name="Arachchi H.M."/>
            <person name="Berlin A.M."/>
            <person name="Chapman S.B."/>
            <person name="Gainer-Dewar J."/>
            <person name="Goldberg J."/>
            <person name="Griggs A."/>
            <person name="Gujja S."/>
            <person name="Hansen M."/>
            <person name="Howarth C."/>
            <person name="Imamovic A."/>
            <person name="Ireland A."/>
            <person name="Larimer J."/>
            <person name="McCowan C."/>
            <person name="Murphy C."/>
            <person name="Pearson M."/>
            <person name="Poon T.W."/>
            <person name="Priest M."/>
            <person name="Roberts A."/>
            <person name="Saif S."/>
            <person name="Shea T."/>
            <person name="Sisk P."/>
            <person name="Sykes S."/>
            <person name="Wortman J."/>
            <person name="Nusbaum C."/>
            <person name="Birren B."/>
        </authorList>
    </citation>
    <scope>NUCLEOTIDE SEQUENCE [LARGE SCALE GENOMIC DNA]</scope>
    <source>
        <strain evidence="5">ACHKN1017</strain>
    </source>
</reference>
<keyword evidence="2" id="KW-0732">Signal</keyword>
<dbReference type="PROSITE" id="PS51257">
    <property type="entry name" value="PROKAR_LIPOPROTEIN"/>
    <property type="match status" value="1"/>
</dbReference>
<dbReference type="SUPFAM" id="SSF50494">
    <property type="entry name" value="Trypsin-like serine proteases"/>
    <property type="match status" value="1"/>
</dbReference>
<dbReference type="GO" id="GO:0004252">
    <property type="term" value="F:serine-type endopeptidase activity"/>
    <property type="evidence" value="ECO:0007669"/>
    <property type="project" value="InterPro"/>
</dbReference>
<evidence type="ECO:0000256" key="2">
    <source>
        <dbReference type="SAM" id="SignalP"/>
    </source>
</evidence>
<dbReference type="GO" id="GO:0006508">
    <property type="term" value="P:proteolysis"/>
    <property type="evidence" value="ECO:0007669"/>
    <property type="project" value="InterPro"/>
</dbReference>
<dbReference type="InterPro" id="IPR051333">
    <property type="entry name" value="CLIP_Serine_Protease"/>
</dbReference>
<dbReference type="AlphaFoldDB" id="A0A182K7H5"/>
<dbReference type="Pfam" id="PF00089">
    <property type="entry name" value="Trypsin"/>
    <property type="match status" value="1"/>
</dbReference>
<dbReference type="SMART" id="SM00020">
    <property type="entry name" value="Tryp_SPc"/>
    <property type="match status" value="1"/>
</dbReference>
<evidence type="ECO:0000313" key="5">
    <source>
        <dbReference type="Proteomes" id="UP000075881"/>
    </source>
</evidence>
<sequence length="259" mass="28653">MVKVALASILLLGAIIGCQSQTGNVVRNVIFGEFPSVVYISTPRHQRCLGTVINGNHVLTSGSCVMTNGAASIYPARLVQVFGGDLSATSPVVTRQTRTAEHIFVHENYRVNSNDNNVAVIRLTEPFHLPSNGIEEAHIRMRIVPQGHQCDVVRGSLTGTPVLEAYNVQIRNRNLCEQCCIGLFRDESNMCSENISIENHSILAGDPLFCDGELTAVANLLTTTIVQVHFTQIRFLTHWLHHQLNRTQPMPEGWNPNDY</sequence>
<evidence type="ECO:0000256" key="1">
    <source>
        <dbReference type="ARBA" id="ARBA00024195"/>
    </source>
</evidence>
<name>A0A182K7H5_9DIPT</name>
<reference evidence="4" key="2">
    <citation type="submission" date="2020-05" db="UniProtKB">
        <authorList>
            <consortium name="EnsemblMetazoa"/>
        </authorList>
    </citation>
    <scope>IDENTIFICATION</scope>
    <source>
        <strain evidence="4">ACHKN1017</strain>
    </source>
</reference>
<dbReference type="PANTHER" id="PTHR24260:SF147">
    <property type="entry name" value="EG:BACR7A4.3 PROTEIN-RELATED"/>
    <property type="match status" value="1"/>
</dbReference>
<dbReference type="PROSITE" id="PS50240">
    <property type="entry name" value="TRYPSIN_DOM"/>
    <property type="match status" value="1"/>
</dbReference>
<evidence type="ECO:0000313" key="4">
    <source>
        <dbReference type="EnsemblMetazoa" id="ACHR006710-PA"/>
    </source>
</evidence>
<dbReference type="InterPro" id="IPR043504">
    <property type="entry name" value="Peptidase_S1_PA_chymotrypsin"/>
</dbReference>
<dbReference type="InterPro" id="IPR009003">
    <property type="entry name" value="Peptidase_S1_PA"/>
</dbReference>
<dbReference type="InterPro" id="IPR001254">
    <property type="entry name" value="Trypsin_dom"/>
</dbReference>
<evidence type="ECO:0000259" key="3">
    <source>
        <dbReference type="PROSITE" id="PS50240"/>
    </source>
</evidence>
<feature type="domain" description="Peptidase S1" evidence="3">
    <location>
        <begin position="15"/>
        <end position="245"/>
    </location>
</feature>
<dbReference type="PANTHER" id="PTHR24260">
    <property type="match status" value="1"/>
</dbReference>
<proteinExistence type="inferred from homology"/>
<protein>
    <recommendedName>
        <fullName evidence="3">Peptidase S1 domain-containing protein</fullName>
    </recommendedName>
</protein>
<accession>A0A182K7H5</accession>
<dbReference type="Gene3D" id="2.40.10.10">
    <property type="entry name" value="Trypsin-like serine proteases"/>
    <property type="match status" value="1"/>
</dbReference>
<dbReference type="VEuPathDB" id="VectorBase:ACHR006710"/>
<keyword evidence="5" id="KW-1185">Reference proteome</keyword>
<dbReference type="Proteomes" id="UP000075881">
    <property type="component" value="Unassembled WGS sequence"/>
</dbReference>
<feature type="chain" id="PRO_5008125135" description="Peptidase S1 domain-containing protein" evidence="2">
    <location>
        <begin position="21"/>
        <end position="259"/>
    </location>
</feature>
<comment type="similarity">
    <text evidence="1">Belongs to the peptidase S1 family. CLIP subfamily.</text>
</comment>
<organism evidence="4 5">
    <name type="scientific">Anopheles christyi</name>
    <dbReference type="NCBI Taxonomy" id="43041"/>
    <lineage>
        <taxon>Eukaryota</taxon>
        <taxon>Metazoa</taxon>
        <taxon>Ecdysozoa</taxon>
        <taxon>Arthropoda</taxon>
        <taxon>Hexapoda</taxon>
        <taxon>Insecta</taxon>
        <taxon>Pterygota</taxon>
        <taxon>Neoptera</taxon>
        <taxon>Endopterygota</taxon>
        <taxon>Diptera</taxon>
        <taxon>Nematocera</taxon>
        <taxon>Culicoidea</taxon>
        <taxon>Culicidae</taxon>
        <taxon>Anophelinae</taxon>
        <taxon>Anopheles</taxon>
    </lineage>
</organism>
<dbReference type="EnsemblMetazoa" id="ACHR006710-RA">
    <property type="protein sequence ID" value="ACHR006710-PA"/>
    <property type="gene ID" value="ACHR006710"/>
</dbReference>
<dbReference type="STRING" id="43041.A0A182K7H5"/>
<feature type="signal peptide" evidence="2">
    <location>
        <begin position="1"/>
        <end position="20"/>
    </location>
</feature>